<feature type="compositionally biased region" description="Basic and acidic residues" evidence="1">
    <location>
        <begin position="93"/>
        <end position="102"/>
    </location>
</feature>
<accession>A0ABN1A3R5</accession>
<dbReference type="EMBL" id="BAAAEM010000002">
    <property type="protein sequence ID" value="GAA0466674.1"/>
    <property type="molecule type" value="Genomic_DNA"/>
</dbReference>
<evidence type="ECO:0000313" key="3">
    <source>
        <dbReference type="EMBL" id="GAA0466674.1"/>
    </source>
</evidence>
<proteinExistence type="predicted"/>
<feature type="region of interest" description="Disordered" evidence="1">
    <location>
        <begin position="74"/>
        <end position="106"/>
    </location>
</feature>
<comment type="caution">
    <text evidence="3">The sequence shown here is derived from an EMBL/GenBank/DDBJ whole genome shotgun (WGS) entry which is preliminary data.</text>
</comment>
<feature type="compositionally biased region" description="Basic and acidic residues" evidence="1">
    <location>
        <begin position="74"/>
        <end position="83"/>
    </location>
</feature>
<dbReference type="Proteomes" id="UP001500713">
    <property type="component" value="Unassembled WGS sequence"/>
</dbReference>
<name>A0ABN1A3R5_9SPHN</name>
<protein>
    <submittedName>
        <fullName evidence="3">Uncharacterized protein</fullName>
    </submittedName>
</protein>
<evidence type="ECO:0000256" key="1">
    <source>
        <dbReference type="SAM" id="MobiDB-lite"/>
    </source>
</evidence>
<evidence type="ECO:0000313" key="4">
    <source>
        <dbReference type="Proteomes" id="UP001500713"/>
    </source>
</evidence>
<sequence length="134" mass="14823">MSLVHISKTGFILMAGLLWSANAAAEDAKSEDTPERISVLVTYGDDICPEGQPDEIVVCAKRPESERYRIPKELRQAEEEKAGEQSWSSTVASHEDAARTERPNSCSVVGTNGWSGCRAALLRQWFDERRQAGQ</sequence>
<gene>
    <name evidence="3" type="ORF">GCM10009096_04200</name>
</gene>
<keyword evidence="2" id="KW-0732">Signal</keyword>
<feature type="chain" id="PRO_5046963910" evidence="2">
    <location>
        <begin position="26"/>
        <end position="134"/>
    </location>
</feature>
<keyword evidence="4" id="KW-1185">Reference proteome</keyword>
<evidence type="ECO:0000256" key="2">
    <source>
        <dbReference type="SAM" id="SignalP"/>
    </source>
</evidence>
<organism evidence="3 4">
    <name type="scientific">Parasphingorhabdus litoris</name>
    <dbReference type="NCBI Taxonomy" id="394733"/>
    <lineage>
        <taxon>Bacteria</taxon>
        <taxon>Pseudomonadati</taxon>
        <taxon>Pseudomonadota</taxon>
        <taxon>Alphaproteobacteria</taxon>
        <taxon>Sphingomonadales</taxon>
        <taxon>Sphingomonadaceae</taxon>
        <taxon>Parasphingorhabdus</taxon>
    </lineage>
</organism>
<feature type="signal peptide" evidence="2">
    <location>
        <begin position="1"/>
        <end position="25"/>
    </location>
</feature>
<dbReference type="RefSeq" id="WP_229954033.1">
    <property type="nucleotide sequence ID" value="NZ_BAAAEM010000002.1"/>
</dbReference>
<reference evidence="3 4" key="1">
    <citation type="journal article" date="2019" name="Int. J. Syst. Evol. Microbiol.">
        <title>The Global Catalogue of Microorganisms (GCM) 10K type strain sequencing project: providing services to taxonomists for standard genome sequencing and annotation.</title>
        <authorList>
            <consortium name="The Broad Institute Genomics Platform"/>
            <consortium name="The Broad Institute Genome Sequencing Center for Infectious Disease"/>
            <person name="Wu L."/>
            <person name="Ma J."/>
        </authorList>
    </citation>
    <scope>NUCLEOTIDE SEQUENCE [LARGE SCALE GENOMIC DNA]</scope>
    <source>
        <strain evidence="3 4">JCM 14162</strain>
    </source>
</reference>